<dbReference type="Gene3D" id="3.30.2310.20">
    <property type="entry name" value="RelE-like"/>
    <property type="match status" value="1"/>
</dbReference>
<feature type="region of interest" description="Disordered" evidence="2">
    <location>
        <begin position="1"/>
        <end position="21"/>
    </location>
</feature>
<dbReference type="PANTHER" id="PTHR35601:SF1">
    <property type="entry name" value="TOXIN RELE"/>
    <property type="match status" value="1"/>
</dbReference>
<protein>
    <recommendedName>
        <fullName evidence="5">Plasmid stabilization system</fullName>
    </recommendedName>
</protein>
<evidence type="ECO:0000256" key="2">
    <source>
        <dbReference type="SAM" id="MobiDB-lite"/>
    </source>
</evidence>
<evidence type="ECO:0000313" key="3">
    <source>
        <dbReference type="EMBL" id="AEH09894.1"/>
    </source>
</evidence>
<dbReference type="RefSeq" id="WP_013873812.1">
    <property type="nucleotide sequence ID" value="NC_015656.1"/>
</dbReference>
<dbReference type="HOGENOM" id="CLU_155761_1_2_11"/>
<evidence type="ECO:0008006" key="5">
    <source>
        <dbReference type="Google" id="ProtNLM"/>
    </source>
</evidence>
<organism evidence="3 4">
    <name type="scientific">Candidatus Protofrankia datiscae</name>
    <dbReference type="NCBI Taxonomy" id="2716812"/>
    <lineage>
        <taxon>Bacteria</taxon>
        <taxon>Bacillati</taxon>
        <taxon>Actinomycetota</taxon>
        <taxon>Actinomycetes</taxon>
        <taxon>Frankiales</taxon>
        <taxon>Frankiaceae</taxon>
        <taxon>Protofrankia</taxon>
    </lineage>
</organism>
<gene>
    <name evidence="3" type="ordered locus">FsymDg_2530</name>
</gene>
<comment type="similarity">
    <text evidence="1">Belongs to the RelE toxin family.</text>
</comment>
<feature type="region of interest" description="Disordered" evidence="2">
    <location>
        <begin position="48"/>
        <end position="71"/>
    </location>
</feature>
<keyword evidence="4" id="KW-1185">Reference proteome</keyword>
<dbReference type="InterPro" id="IPR035093">
    <property type="entry name" value="RelE/ParE_toxin_dom_sf"/>
</dbReference>
<accession>F8B585</accession>
<evidence type="ECO:0000256" key="1">
    <source>
        <dbReference type="ARBA" id="ARBA00006226"/>
    </source>
</evidence>
<dbReference type="KEGG" id="fsy:FsymDg_2530"/>
<feature type="compositionally biased region" description="Basic and acidic residues" evidence="2">
    <location>
        <begin position="11"/>
        <end position="21"/>
    </location>
</feature>
<dbReference type="PANTHER" id="PTHR35601">
    <property type="entry name" value="TOXIN RELE"/>
    <property type="match status" value="1"/>
</dbReference>
<dbReference type="AlphaFoldDB" id="F8B585"/>
<evidence type="ECO:0000313" key="4">
    <source>
        <dbReference type="Proteomes" id="UP000001549"/>
    </source>
</evidence>
<dbReference type="Proteomes" id="UP000001549">
    <property type="component" value="Chromosome"/>
</dbReference>
<reference evidence="3 4" key="1">
    <citation type="submission" date="2011-05" db="EMBL/GenBank/DDBJ databases">
        <title>Complete sequence of chromosome of Frankia symbiont of Datisca glomerata.</title>
        <authorList>
            <consortium name="US DOE Joint Genome Institute"/>
            <person name="Lucas S."/>
            <person name="Han J."/>
            <person name="Lapidus A."/>
            <person name="Cheng J.-F."/>
            <person name="Goodwin L."/>
            <person name="Pitluck S."/>
            <person name="Peters L."/>
            <person name="Mikhailova N."/>
            <person name="Chertkov O."/>
            <person name="Teshima H."/>
            <person name="Han C."/>
            <person name="Tapia R."/>
            <person name="Land M."/>
            <person name="Hauser L."/>
            <person name="Kyrpides N."/>
            <person name="Ivanova N."/>
            <person name="Pagani I."/>
            <person name="Berry A."/>
            <person name="Pawlowski K."/>
            <person name="Persson T."/>
            <person name="Vanden Heuvel B."/>
            <person name="Benson D."/>
            <person name="Woyke T."/>
        </authorList>
    </citation>
    <scope>NUCLEOTIDE SEQUENCE [LARGE SCALE GENOMIC DNA]</scope>
    <source>
        <strain evidence="4">4085684</strain>
    </source>
</reference>
<proteinExistence type="inferred from homology"/>
<dbReference type="STRING" id="656024.FsymDg_2530"/>
<name>F8B585_9ACTN</name>
<dbReference type="SUPFAM" id="SSF143011">
    <property type="entry name" value="RelE-like"/>
    <property type="match status" value="1"/>
</dbReference>
<dbReference type="EMBL" id="CP002801">
    <property type="protein sequence ID" value="AEH09894.1"/>
    <property type="molecule type" value="Genomic_DNA"/>
</dbReference>
<sequence length="108" mass="12014">MRTGPVLAAPTDERRGGMSPRHEVTVAASAERDLQRLPDRTAGEIRRFLGGPLRNDPRRAGTPLSESRSTMWEATGPSWRILYQVDANTLSVRVMVVAHRRHPTSRAS</sequence>
<dbReference type="eggNOG" id="COG2026">
    <property type="taxonomic scope" value="Bacteria"/>
</dbReference>